<dbReference type="Proteomes" id="UP000237640">
    <property type="component" value="Unassembled WGS sequence"/>
</dbReference>
<evidence type="ECO:0000313" key="1">
    <source>
        <dbReference type="EMBL" id="PRX53135.1"/>
    </source>
</evidence>
<dbReference type="OrthoDB" id="981124at2"/>
<dbReference type="Pfam" id="PF12836">
    <property type="entry name" value="HHH_3"/>
    <property type="match status" value="2"/>
</dbReference>
<dbReference type="GO" id="GO:0015627">
    <property type="term" value="C:type II protein secretion system complex"/>
    <property type="evidence" value="ECO:0007669"/>
    <property type="project" value="TreeGrafter"/>
</dbReference>
<dbReference type="Gene3D" id="1.10.150.280">
    <property type="entry name" value="AF1531-like domain"/>
    <property type="match status" value="2"/>
</dbReference>
<comment type="caution">
    <text evidence="1">The sequence shown here is derived from an EMBL/GenBank/DDBJ whole genome shotgun (WGS) entry which is preliminary data.</text>
</comment>
<protein>
    <submittedName>
        <fullName evidence="1">Competence ComEA-like helix-hairpin-helix protein</fullName>
    </submittedName>
</protein>
<dbReference type="PANTHER" id="PTHR21180:SF32">
    <property type="entry name" value="ENDONUCLEASE_EXONUCLEASE_PHOSPHATASE FAMILY DOMAIN-CONTAINING PROTEIN 1"/>
    <property type="match status" value="1"/>
</dbReference>
<proteinExistence type="predicted"/>
<evidence type="ECO:0000313" key="2">
    <source>
        <dbReference type="Proteomes" id="UP000237640"/>
    </source>
</evidence>
<dbReference type="AlphaFoldDB" id="A0A2T0M6Y1"/>
<dbReference type="EMBL" id="PVYX01000003">
    <property type="protein sequence ID" value="PRX53135.1"/>
    <property type="molecule type" value="Genomic_DNA"/>
</dbReference>
<keyword evidence="2" id="KW-1185">Reference proteome</keyword>
<dbReference type="GO" id="GO:0015628">
    <property type="term" value="P:protein secretion by the type II secretion system"/>
    <property type="evidence" value="ECO:0007669"/>
    <property type="project" value="TreeGrafter"/>
</dbReference>
<dbReference type="PANTHER" id="PTHR21180">
    <property type="entry name" value="ENDONUCLEASE/EXONUCLEASE/PHOSPHATASE FAMILY DOMAIN-CONTAINING PROTEIN 1"/>
    <property type="match status" value="1"/>
</dbReference>
<dbReference type="InterPro" id="IPR051675">
    <property type="entry name" value="Endo/Exo/Phosphatase_dom_1"/>
</dbReference>
<dbReference type="InterPro" id="IPR010994">
    <property type="entry name" value="RuvA_2-like"/>
</dbReference>
<gene>
    <name evidence="1" type="ORF">CLV81_4037</name>
</gene>
<organism evidence="1 2">
    <name type="scientific">Flagellimonas meridianipacifica</name>
    <dbReference type="NCBI Taxonomy" id="1080225"/>
    <lineage>
        <taxon>Bacteria</taxon>
        <taxon>Pseudomonadati</taxon>
        <taxon>Bacteroidota</taxon>
        <taxon>Flavobacteriia</taxon>
        <taxon>Flavobacteriales</taxon>
        <taxon>Flavobacteriaceae</taxon>
        <taxon>Flagellimonas</taxon>
    </lineage>
</organism>
<accession>A0A2T0M6Y1</accession>
<dbReference type="RefSeq" id="WP_106147901.1">
    <property type="nucleotide sequence ID" value="NZ_PVYX01000003.1"/>
</dbReference>
<name>A0A2T0M6Y1_9FLAO</name>
<dbReference type="SUPFAM" id="SSF47781">
    <property type="entry name" value="RuvA domain 2-like"/>
    <property type="match status" value="2"/>
</dbReference>
<reference evidence="1 2" key="1">
    <citation type="submission" date="2018-03" db="EMBL/GenBank/DDBJ databases">
        <title>Genomic Encyclopedia of Archaeal and Bacterial Type Strains, Phase II (KMG-II): from individual species to whole genera.</title>
        <authorList>
            <person name="Goeker M."/>
        </authorList>
    </citation>
    <scope>NUCLEOTIDE SEQUENCE [LARGE SCALE GENOMIC DNA]</scope>
    <source>
        <strain evidence="1 2">DSM 25027</strain>
    </source>
</reference>
<sequence>MKDFKSHFRFTKQERNGIFFLVLLIVLLQLAYVLVRATPANTNQALMLDAEVQHQVDSLKQLAIEKGSRKIYPFNPNFISDYKGYTLGMSPKEIDRLFEFRKTGRYVNSATEFQEVTQVSDSLLLAISSYFKFPEWKQKNNSSNTYTAKDSNKGKQSIPSNTIIDLNKATTEQLREVYGVGEKLSARIVKFRDRLGGFLTNGQLYDVYGLESHVVEAILQRFQVLRPLPEIKKININNATATEIAQLVYIKPFQAKEIVKYREENGPLRSLNEMTNVFNVSEEKIDRIELYLSFKVD</sequence>